<evidence type="ECO:0000256" key="2">
    <source>
        <dbReference type="ARBA" id="ARBA00005327"/>
    </source>
</evidence>
<dbReference type="EMBL" id="LNIX01000002">
    <property type="protein sequence ID" value="OXA61196.1"/>
    <property type="molecule type" value="Genomic_DNA"/>
</dbReference>
<dbReference type="PANTHER" id="PTHR21421:SF29">
    <property type="entry name" value="GUSTATORY RECEPTOR 5A FOR TREHALOSE-RELATED"/>
    <property type="match status" value="1"/>
</dbReference>
<keyword evidence="7 9" id="KW-0675">Receptor</keyword>
<comment type="caution">
    <text evidence="9">The sequence shown here is derived from an EMBL/GenBank/DDBJ whole genome shotgun (WGS) entry which is preliminary data.</text>
</comment>
<evidence type="ECO:0000313" key="10">
    <source>
        <dbReference type="Proteomes" id="UP000198287"/>
    </source>
</evidence>
<organism evidence="9 10">
    <name type="scientific">Folsomia candida</name>
    <name type="common">Springtail</name>
    <dbReference type="NCBI Taxonomy" id="158441"/>
    <lineage>
        <taxon>Eukaryota</taxon>
        <taxon>Metazoa</taxon>
        <taxon>Ecdysozoa</taxon>
        <taxon>Arthropoda</taxon>
        <taxon>Hexapoda</taxon>
        <taxon>Collembola</taxon>
        <taxon>Entomobryomorpha</taxon>
        <taxon>Isotomoidea</taxon>
        <taxon>Isotomidae</taxon>
        <taxon>Proisotominae</taxon>
        <taxon>Folsomia</taxon>
    </lineage>
</organism>
<dbReference type="Pfam" id="PF06151">
    <property type="entry name" value="Trehalose_recp"/>
    <property type="match status" value="1"/>
</dbReference>
<comment type="similarity">
    <text evidence="2">Belongs to the insect chemoreceptor superfamily. Gustatory receptor (GR) family. Gr5a subfamily.</text>
</comment>
<accession>A0A226EX45</accession>
<feature type="transmembrane region" description="Helical" evidence="8">
    <location>
        <begin position="148"/>
        <end position="169"/>
    </location>
</feature>
<dbReference type="Proteomes" id="UP000198287">
    <property type="component" value="Unassembled WGS sequence"/>
</dbReference>
<evidence type="ECO:0000256" key="6">
    <source>
        <dbReference type="ARBA" id="ARBA00023136"/>
    </source>
</evidence>
<evidence type="ECO:0000256" key="1">
    <source>
        <dbReference type="ARBA" id="ARBA00004651"/>
    </source>
</evidence>
<feature type="transmembrane region" description="Helical" evidence="8">
    <location>
        <begin position="189"/>
        <end position="209"/>
    </location>
</feature>
<gene>
    <name evidence="9" type="ORF">Fcan01_04405</name>
</gene>
<feature type="transmembrane region" description="Helical" evidence="8">
    <location>
        <begin position="398"/>
        <end position="417"/>
    </location>
</feature>
<comment type="subcellular location">
    <subcellularLocation>
        <location evidence="1">Cell membrane</location>
        <topology evidence="1">Multi-pass membrane protein</topology>
    </subcellularLocation>
</comment>
<evidence type="ECO:0000256" key="5">
    <source>
        <dbReference type="ARBA" id="ARBA00022989"/>
    </source>
</evidence>
<feature type="transmembrane region" description="Helical" evidence="8">
    <location>
        <begin position="322"/>
        <end position="339"/>
    </location>
</feature>
<keyword evidence="10" id="KW-1185">Reference proteome</keyword>
<evidence type="ECO:0000313" key="9">
    <source>
        <dbReference type="EMBL" id="OXA61196.1"/>
    </source>
</evidence>
<protein>
    <submittedName>
        <fullName evidence="9">Gustatory receptor for sugar taste 64a</fullName>
    </submittedName>
</protein>
<reference evidence="9 10" key="1">
    <citation type="submission" date="2015-12" db="EMBL/GenBank/DDBJ databases">
        <title>The genome of Folsomia candida.</title>
        <authorList>
            <person name="Faddeeva A."/>
            <person name="Derks M.F."/>
            <person name="Anvar Y."/>
            <person name="Smit S."/>
            <person name="Van Straalen N."/>
            <person name="Roelofs D."/>
        </authorList>
    </citation>
    <scope>NUCLEOTIDE SEQUENCE [LARGE SCALE GENOMIC DNA]</scope>
    <source>
        <strain evidence="9 10">VU population</strain>
        <tissue evidence="9">Whole body</tissue>
    </source>
</reference>
<evidence type="ECO:0000256" key="3">
    <source>
        <dbReference type="ARBA" id="ARBA00022475"/>
    </source>
</evidence>
<evidence type="ECO:0000256" key="8">
    <source>
        <dbReference type="SAM" id="Phobius"/>
    </source>
</evidence>
<evidence type="ECO:0000256" key="4">
    <source>
        <dbReference type="ARBA" id="ARBA00022692"/>
    </source>
</evidence>
<feature type="transmembrane region" description="Helical" evidence="8">
    <location>
        <begin position="93"/>
        <end position="110"/>
    </location>
</feature>
<proteinExistence type="inferred from homology"/>
<dbReference type="PANTHER" id="PTHR21421">
    <property type="entry name" value="GUSTATORY RECEPTOR"/>
    <property type="match status" value="1"/>
</dbReference>
<sequence>MKNFRTKISHYPEEIPIHLLHYSETIGALKPFLNVSRFFGVPNFSVIESAVSRGGLWSFLTLLSIFLLINQVFLLVLRIAEGEDFVRRSGPEVIIRVHVILVIIWSLAFSRKLSETLRVSPVIENRINKVYSGADGEFLGPWALRRKCFFWTILYILFSVGLMAMSFFLEVVTGDKSLEEGWTSYGMESCGLSSSIIPYASVASVYCLLMELITNFLWLFGDWLLLLVSLIMAHMFRRINVNGIQRIEPGRLSSIEIDLVREHHGLMSKLVKDFDDAIASLNVISVVLNTAYIILSIYSIVTLRRGERVNMGARVMKLYGKIGVAIFKMLAGLISASVLHHRAHEMISEIRSWPMAREFNDFSLNNGRAAVMQAFVSQLSQGDTGLSVGKVVTITGKLMTVLALGVGVFVAFARITISSCSRGGTRTSSLSSF</sequence>
<dbReference type="GO" id="GO:0050916">
    <property type="term" value="P:sensory perception of sweet taste"/>
    <property type="evidence" value="ECO:0007669"/>
    <property type="project" value="UniProtKB-ARBA"/>
</dbReference>
<dbReference type="InterPro" id="IPR009318">
    <property type="entry name" value="Gustatory_rcpt"/>
</dbReference>
<evidence type="ECO:0000256" key="7">
    <source>
        <dbReference type="ARBA" id="ARBA00023170"/>
    </source>
</evidence>
<keyword evidence="4 8" id="KW-0812">Transmembrane</keyword>
<feature type="transmembrane region" description="Helical" evidence="8">
    <location>
        <begin position="277"/>
        <end position="301"/>
    </location>
</feature>
<feature type="transmembrane region" description="Helical" evidence="8">
    <location>
        <begin position="54"/>
        <end position="73"/>
    </location>
</feature>
<dbReference type="AlphaFoldDB" id="A0A226EX45"/>
<keyword evidence="3" id="KW-1003">Cell membrane</keyword>
<feature type="transmembrane region" description="Helical" evidence="8">
    <location>
        <begin position="216"/>
        <end position="236"/>
    </location>
</feature>
<dbReference type="GO" id="GO:0008527">
    <property type="term" value="F:taste receptor activity"/>
    <property type="evidence" value="ECO:0007669"/>
    <property type="project" value="InterPro"/>
</dbReference>
<keyword evidence="6 8" id="KW-0472">Membrane</keyword>
<keyword evidence="5 8" id="KW-1133">Transmembrane helix</keyword>
<dbReference type="GO" id="GO:0005886">
    <property type="term" value="C:plasma membrane"/>
    <property type="evidence" value="ECO:0007669"/>
    <property type="project" value="UniProtKB-SubCell"/>
</dbReference>
<name>A0A226EX45_FOLCA</name>